<reference evidence="7" key="1">
    <citation type="submission" date="2016-10" db="EMBL/GenBank/DDBJ databases">
        <title>Sequence of Gallionella enrichment culture.</title>
        <authorList>
            <person name="Poehlein A."/>
            <person name="Muehling M."/>
            <person name="Daniel R."/>
        </authorList>
    </citation>
    <scope>NUCLEOTIDE SEQUENCE</scope>
</reference>
<evidence type="ECO:0000256" key="5">
    <source>
        <dbReference type="ARBA" id="ARBA00023306"/>
    </source>
</evidence>
<sequence>MVSMMSVDGASPPLADAIRGVLALDFPRSSFDIDPVALREKIEALDAVASADIRVVPGGVLQVTIRQRVGAIVWRTRDGLELLDATGHRVASLTDRAAEAKLPLIVGDGADQAVPGALALLAAAGPLAPRVRGLEWMGARRWDVVLDRDQRIMLPAIDPVSALERVIALDQSQALLSHDIVAVDMRNEQRPTLRLSQAAMAARLASMKLLTGAKGP</sequence>
<dbReference type="Pfam" id="PF03799">
    <property type="entry name" value="FtsQ_DivIB_C"/>
    <property type="match status" value="1"/>
</dbReference>
<keyword evidence="1" id="KW-1003">Cell membrane</keyword>
<keyword evidence="5" id="KW-0131">Cell cycle</keyword>
<dbReference type="HAMAP" id="MF_00911">
    <property type="entry name" value="FtsQ_subfam"/>
    <property type="match status" value="1"/>
</dbReference>
<dbReference type="GO" id="GO:0090529">
    <property type="term" value="P:cell septum assembly"/>
    <property type="evidence" value="ECO:0007669"/>
    <property type="project" value="InterPro"/>
</dbReference>
<keyword evidence="2 7" id="KW-0132">Cell division</keyword>
<evidence type="ECO:0000256" key="2">
    <source>
        <dbReference type="ARBA" id="ARBA00022618"/>
    </source>
</evidence>
<evidence type="ECO:0000256" key="4">
    <source>
        <dbReference type="ARBA" id="ARBA00022989"/>
    </source>
</evidence>
<keyword evidence="4" id="KW-1133">Transmembrane helix</keyword>
<dbReference type="InterPro" id="IPR005548">
    <property type="entry name" value="Cell_div_FtsQ/DivIB_C"/>
</dbReference>
<proteinExistence type="inferred from homology"/>
<organism evidence="7">
    <name type="scientific">mine drainage metagenome</name>
    <dbReference type="NCBI Taxonomy" id="410659"/>
    <lineage>
        <taxon>unclassified sequences</taxon>
        <taxon>metagenomes</taxon>
        <taxon>ecological metagenomes</taxon>
    </lineage>
</organism>
<keyword evidence="3" id="KW-0812">Transmembrane</keyword>
<dbReference type="AlphaFoldDB" id="A0A1J5P9E0"/>
<gene>
    <name evidence="7" type="primary">ftsQ_13</name>
    <name evidence="7" type="ORF">GALL_510530</name>
</gene>
<dbReference type="InterPro" id="IPR026579">
    <property type="entry name" value="FtsQ"/>
</dbReference>
<name>A0A1J5P9E0_9ZZZZ</name>
<comment type="caution">
    <text evidence="7">The sequence shown here is derived from an EMBL/GenBank/DDBJ whole genome shotgun (WGS) entry which is preliminary data.</text>
</comment>
<dbReference type="EMBL" id="MLJW01005971">
    <property type="protein sequence ID" value="OIQ67368.1"/>
    <property type="molecule type" value="Genomic_DNA"/>
</dbReference>
<dbReference type="Gene3D" id="3.40.50.11690">
    <property type="entry name" value="Cell division protein FtsQ/DivIB"/>
    <property type="match status" value="1"/>
</dbReference>
<evidence type="ECO:0000256" key="3">
    <source>
        <dbReference type="ARBA" id="ARBA00022692"/>
    </source>
</evidence>
<dbReference type="InterPro" id="IPR045335">
    <property type="entry name" value="FtsQ_C_sf"/>
</dbReference>
<protein>
    <submittedName>
        <fullName evidence="7">Cell division protein FtsQ</fullName>
    </submittedName>
</protein>
<feature type="domain" description="Cell division protein FtsQ/DivIB C-terminal" evidence="6">
    <location>
        <begin position="73"/>
        <end position="186"/>
    </location>
</feature>
<evidence type="ECO:0000256" key="1">
    <source>
        <dbReference type="ARBA" id="ARBA00022475"/>
    </source>
</evidence>
<keyword evidence="4" id="KW-0472">Membrane</keyword>
<evidence type="ECO:0000313" key="7">
    <source>
        <dbReference type="EMBL" id="OIQ67368.1"/>
    </source>
</evidence>
<accession>A0A1J5P9E0</accession>
<evidence type="ECO:0000259" key="6">
    <source>
        <dbReference type="Pfam" id="PF03799"/>
    </source>
</evidence>